<dbReference type="InterPro" id="IPR020846">
    <property type="entry name" value="MFS_dom"/>
</dbReference>
<gene>
    <name evidence="10" type="ORF">HY220_01770</name>
</gene>
<keyword evidence="3" id="KW-0813">Transport</keyword>
<feature type="transmembrane region" description="Helical" evidence="8">
    <location>
        <begin position="424"/>
        <end position="442"/>
    </location>
</feature>
<evidence type="ECO:0000259" key="9">
    <source>
        <dbReference type="PROSITE" id="PS50850"/>
    </source>
</evidence>
<feature type="transmembrane region" description="Helical" evidence="8">
    <location>
        <begin position="245"/>
        <end position="265"/>
    </location>
</feature>
<dbReference type="InterPro" id="IPR011701">
    <property type="entry name" value="MFS"/>
</dbReference>
<feature type="transmembrane region" description="Helical" evidence="8">
    <location>
        <begin position="135"/>
        <end position="154"/>
    </location>
</feature>
<comment type="similarity">
    <text evidence="2">Belongs to the major facilitator superfamily. EmrB family.</text>
</comment>
<dbReference type="Pfam" id="PF07690">
    <property type="entry name" value="MFS_1"/>
    <property type="match status" value="1"/>
</dbReference>
<dbReference type="InterPro" id="IPR004638">
    <property type="entry name" value="EmrB-like"/>
</dbReference>
<dbReference type="EMBL" id="JACQCQ010000007">
    <property type="protein sequence ID" value="MBI3627459.1"/>
    <property type="molecule type" value="Genomic_DNA"/>
</dbReference>
<feature type="transmembrane region" description="Helical" evidence="8">
    <location>
        <begin position="381"/>
        <end position="403"/>
    </location>
</feature>
<dbReference type="CDD" id="cd17321">
    <property type="entry name" value="MFS_MMR_MDR_like"/>
    <property type="match status" value="1"/>
</dbReference>
<dbReference type="AlphaFoldDB" id="A0A9D6QRX5"/>
<feature type="transmembrane region" description="Helical" evidence="8">
    <location>
        <begin position="510"/>
        <end position="528"/>
    </location>
</feature>
<reference evidence="10" key="1">
    <citation type="submission" date="2020-07" db="EMBL/GenBank/DDBJ databases">
        <title>Huge and variable diversity of episymbiotic CPR bacteria and DPANN archaea in groundwater ecosystems.</title>
        <authorList>
            <person name="He C.Y."/>
            <person name="Keren R."/>
            <person name="Whittaker M."/>
            <person name="Farag I.F."/>
            <person name="Doudna J."/>
            <person name="Cate J.H.D."/>
            <person name="Banfield J.F."/>
        </authorList>
    </citation>
    <scope>NUCLEOTIDE SEQUENCE</scope>
    <source>
        <strain evidence="10">NC_groundwater_972_Pr1_S-0.2um_49_27</strain>
    </source>
</reference>
<dbReference type="Gene3D" id="1.20.1250.20">
    <property type="entry name" value="MFS general substrate transporter like domains"/>
    <property type="match status" value="1"/>
</dbReference>
<dbReference type="GO" id="GO:0022857">
    <property type="term" value="F:transmembrane transporter activity"/>
    <property type="evidence" value="ECO:0007669"/>
    <property type="project" value="InterPro"/>
</dbReference>
<dbReference type="InterPro" id="IPR036259">
    <property type="entry name" value="MFS_trans_sf"/>
</dbReference>
<dbReference type="Gene3D" id="1.20.1720.10">
    <property type="entry name" value="Multidrug resistance protein D"/>
    <property type="match status" value="1"/>
</dbReference>
<comment type="subcellular location">
    <subcellularLocation>
        <location evidence="1">Cell membrane</location>
        <topology evidence="1">Multi-pass membrane protein</topology>
    </subcellularLocation>
</comment>
<dbReference type="GO" id="GO:0005886">
    <property type="term" value="C:plasma membrane"/>
    <property type="evidence" value="ECO:0007669"/>
    <property type="project" value="UniProtKB-SubCell"/>
</dbReference>
<evidence type="ECO:0000313" key="11">
    <source>
        <dbReference type="Proteomes" id="UP000808388"/>
    </source>
</evidence>
<keyword evidence="6 8" id="KW-1133">Transmembrane helix</keyword>
<feature type="transmembrane region" description="Helical" evidence="8">
    <location>
        <begin position="323"/>
        <end position="343"/>
    </location>
</feature>
<sequence length="543" mass="57312">MEYTKATKWLSLVVLSLALAIIIIDTTLLNVSLGTIIREFGTTIQSIQWVITAYALMLAAFTVTGGRIGDLYGRKKMFMLGAAIFAIGSLIASYSHTIPVLLFGESIIEGIGAALMMPATASLLVATFKGRERAVAFGVWGGIAAASSAIGPILGGYLTSHYSWRWGFRINVFVAAVLLLGSFIIQESREHEEKAELDVVGVVLSAAGLLGVVFGIIESATYGWWKAKEIFQIGGYPISFGDYSVTPISIAIGLLLLYLFVVWELRREGQHHTPLISMRLFKNRQFASSVATLGTITLGMTGIIFIIPVFLQSVAGLDAFHTGLALLPLSAALLITSPLSAILSKWIPPRTLIQTGLLINIAALVLLILALSPSAGASSLIIPLGLYGIGMGLIMSQINNLALSAVSVEQAGEASGVNNTFRQIGSSLGSAIIGAVLIGSIGSNLGPQFQKSAVIPAALKSKLSHISEKQISGVEFGGNSFEVAGAVPPQIQNEITSISHTVTTAADQKALLYAILFAILGYAVSFTLPKGKNIERGESVGVH</sequence>
<evidence type="ECO:0000256" key="8">
    <source>
        <dbReference type="SAM" id="Phobius"/>
    </source>
</evidence>
<keyword evidence="7 8" id="KW-0472">Membrane</keyword>
<feature type="domain" description="Major facilitator superfamily (MFS) profile" evidence="9">
    <location>
        <begin position="11"/>
        <end position="533"/>
    </location>
</feature>
<dbReference type="SUPFAM" id="SSF103473">
    <property type="entry name" value="MFS general substrate transporter"/>
    <property type="match status" value="1"/>
</dbReference>
<protein>
    <submittedName>
        <fullName evidence="10">MFS transporter</fullName>
    </submittedName>
</protein>
<feature type="transmembrane region" description="Helical" evidence="8">
    <location>
        <begin position="197"/>
        <end position="225"/>
    </location>
</feature>
<feature type="transmembrane region" description="Helical" evidence="8">
    <location>
        <begin position="12"/>
        <end position="34"/>
    </location>
</feature>
<dbReference type="PANTHER" id="PTHR42718">
    <property type="entry name" value="MAJOR FACILITATOR SUPERFAMILY MULTIDRUG TRANSPORTER MFSC"/>
    <property type="match status" value="1"/>
</dbReference>
<feature type="transmembrane region" description="Helical" evidence="8">
    <location>
        <begin position="107"/>
        <end position="128"/>
    </location>
</feature>
<evidence type="ECO:0000313" key="10">
    <source>
        <dbReference type="EMBL" id="MBI3627459.1"/>
    </source>
</evidence>
<name>A0A9D6QRX5_9BACT</name>
<organism evidence="10 11">
    <name type="scientific">Candidatus Sungiibacteriota bacterium</name>
    <dbReference type="NCBI Taxonomy" id="2750080"/>
    <lineage>
        <taxon>Bacteria</taxon>
        <taxon>Candidatus Sungiibacteriota</taxon>
    </lineage>
</organism>
<evidence type="ECO:0000256" key="4">
    <source>
        <dbReference type="ARBA" id="ARBA00022475"/>
    </source>
</evidence>
<feature type="transmembrane region" description="Helical" evidence="8">
    <location>
        <begin position="355"/>
        <end position="375"/>
    </location>
</feature>
<dbReference type="PRINTS" id="PR01036">
    <property type="entry name" value="TCRTETB"/>
</dbReference>
<evidence type="ECO:0000256" key="6">
    <source>
        <dbReference type="ARBA" id="ARBA00022989"/>
    </source>
</evidence>
<dbReference type="Proteomes" id="UP000808388">
    <property type="component" value="Unassembled WGS sequence"/>
</dbReference>
<evidence type="ECO:0000256" key="7">
    <source>
        <dbReference type="ARBA" id="ARBA00023136"/>
    </source>
</evidence>
<accession>A0A9D6QRX5</accession>
<feature type="transmembrane region" description="Helical" evidence="8">
    <location>
        <begin position="286"/>
        <end position="311"/>
    </location>
</feature>
<keyword evidence="5 8" id="KW-0812">Transmembrane</keyword>
<proteinExistence type="inferred from homology"/>
<comment type="caution">
    <text evidence="10">The sequence shown here is derived from an EMBL/GenBank/DDBJ whole genome shotgun (WGS) entry which is preliminary data.</text>
</comment>
<evidence type="ECO:0000256" key="3">
    <source>
        <dbReference type="ARBA" id="ARBA00022448"/>
    </source>
</evidence>
<feature type="transmembrane region" description="Helical" evidence="8">
    <location>
        <begin position="166"/>
        <end position="185"/>
    </location>
</feature>
<evidence type="ECO:0000256" key="2">
    <source>
        <dbReference type="ARBA" id="ARBA00008537"/>
    </source>
</evidence>
<dbReference type="NCBIfam" id="TIGR00711">
    <property type="entry name" value="efflux_EmrB"/>
    <property type="match status" value="1"/>
</dbReference>
<dbReference type="PANTHER" id="PTHR42718:SF9">
    <property type="entry name" value="MAJOR FACILITATOR SUPERFAMILY MULTIDRUG TRANSPORTER MFSC"/>
    <property type="match status" value="1"/>
</dbReference>
<dbReference type="PROSITE" id="PS50850">
    <property type="entry name" value="MFS"/>
    <property type="match status" value="1"/>
</dbReference>
<feature type="transmembrane region" description="Helical" evidence="8">
    <location>
        <begin position="46"/>
        <end position="65"/>
    </location>
</feature>
<feature type="transmembrane region" description="Helical" evidence="8">
    <location>
        <begin position="77"/>
        <end position="95"/>
    </location>
</feature>
<keyword evidence="4" id="KW-1003">Cell membrane</keyword>
<evidence type="ECO:0000256" key="5">
    <source>
        <dbReference type="ARBA" id="ARBA00022692"/>
    </source>
</evidence>
<evidence type="ECO:0000256" key="1">
    <source>
        <dbReference type="ARBA" id="ARBA00004651"/>
    </source>
</evidence>